<dbReference type="EMBL" id="KQ086520">
    <property type="protein sequence ID" value="KLO04498.1"/>
    <property type="molecule type" value="Genomic_DNA"/>
</dbReference>
<dbReference type="AlphaFoldDB" id="A0A0H2R4X8"/>
<dbReference type="InParanoid" id="A0A0H2R4X8"/>
<proteinExistence type="predicted"/>
<gene>
    <name evidence="1" type="ORF">SCHPADRAFT_752357</name>
</gene>
<evidence type="ECO:0000313" key="2">
    <source>
        <dbReference type="Proteomes" id="UP000053477"/>
    </source>
</evidence>
<protein>
    <submittedName>
        <fullName evidence="1">Uncharacterized protein</fullName>
    </submittedName>
</protein>
<name>A0A0H2R4X8_9AGAM</name>
<organism evidence="1 2">
    <name type="scientific">Schizopora paradoxa</name>
    <dbReference type="NCBI Taxonomy" id="27342"/>
    <lineage>
        <taxon>Eukaryota</taxon>
        <taxon>Fungi</taxon>
        <taxon>Dikarya</taxon>
        <taxon>Basidiomycota</taxon>
        <taxon>Agaricomycotina</taxon>
        <taxon>Agaricomycetes</taxon>
        <taxon>Hymenochaetales</taxon>
        <taxon>Schizoporaceae</taxon>
        <taxon>Schizopora</taxon>
    </lineage>
</organism>
<sequence>MSSRIRRNVGTLRSPASEVCISCISRASWCLSVSSSPGDVSALGDARSLAIALARTFDAELNVLPFDEGVGTFVRPASEVLTTCLCVMLVRSPFVEHVFDRRSRDVSPSGERAPSVTPHAHQTSWLCCLRTRASSTFVARIFDGACVGLRRRCRDVSPCAERRLDVAVVCDRRRWCVKGRVSSLCLVCAPRL</sequence>
<evidence type="ECO:0000313" key="1">
    <source>
        <dbReference type="EMBL" id="KLO04498.1"/>
    </source>
</evidence>
<reference evidence="1 2" key="1">
    <citation type="submission" date="2015-04" db="EMBL/GenBank/DDBJ databases">
        <title>Complete genome sequence of Schizopora paradoxa KUC8140, a cosmopolitan wood degrader in East Asia.</title>
        <authorList>
            <consortium name="DOE Joint Genome Institute"/>
            <person name="Min B."/>
            <person name="Park H."/>
            <person name="Jang Y."/>
            <person name="Kim J.-J."/>
            <person name="Kim K.H."/>
            <person name="Pangilinan J."/>
            <person name="Lipzen A."/>
            <person name="Riley R."/>
            <person name="Grigoriev I.V."/>
            <person name="Spatafora J.W."/>
            <person name="Choi I.-G."/>
        </authorList>
    </citation>
    <scope>NUCLEOTIDE SEQUENCE [LARGE SCALE GENOMIC DNA]</scope>
    <source>
        <strain evidence="1 2">KUC8140</strain>
    </source>
</reference>
<accession>A0A0H2R4X8</accession>
<keyword evidence="2" id="KW-1185">Reference proteome</keyword>
<dbReference type="Proteomes" id="UP000053477">
    <property type="component" value="Unassembled WGS sequence"/>
</dbReference>